<feature type="compositionally biased region" description="Acidic residues" evidence="1">
    <location>
        <begin position="51"/>
        <end position="70"/>
    </location>
</feature>
<dbReference type="EMBL" id="SPQZ01000003">
    <property type="protein sequence ID" value="TFV98187.1"/>
    <property type="molecule type" value="Genomic_DNA"/>
</dbReference>
<dbReference type="RefSeq" id="WP_135120188.1">
    <property type="nucleotide sequence ID" value="NZ_SPQZ01000003.1"/>
</dbReference>
<accession>A0A4Y9R121</accession>
<feature type="region of interest" description="Disordered" evidence="1">
    <location>
        <begin position="1"/>
        <end position="70"/>
    </location>
</feature>
<organism evidence="2 3">
    <name type="scientific">Orlajensenia leifsoniae</name>
    <dbReference type="NCBI Taxonomy" id="2561933"/>
    <lineage>
        <taxon>Bacteria</taxon>
        <taxon>Bacillati</taxon>
        <taxon>Actinomycetota</taxon>
        <taxon>Actinomycetes</taxon>
        <taxon>Micrococcales</taxon>
        <taxon>Microbacteriaceae</taxon>
        <taxon>Orlajensenia</taxon>
    </lineage>
</organism>
<dbReference type="AlphaFoldDB" id="A0A4Y9R121"/>
<name>A0A4Y9R121_9MICO</name>
<protein>
    <submittedName>
        <fullName evidence="2">Uncharacterized protein</fullName>
    </submittedName>
</protein>
<evidence type="ECO:0000256" key="1">
    <source>
        <dbReference type="SAM" id="MobiDB-lite"/>
    </source>
</evidence>
<sequence length="70" mass="7755">MTQNPSDTTGRDEREGRYTETDGEEAEVRQVHGQYTETEGDAPDPSVEGAYTDEELPADAPEGDYTDKDE</sequence>
<proteinExistence type="predicted"/>
<evidence type="ECO:0000313" key="2">
    <source>
        <dbReference type="EMBL" id="TFV98187.1"/>
    </source>
</evidence>
<evidence type="ECO:0000313" key="3">
    <source>
        <dbReference type="Proteomes" id="UP000298127"/>
    </source>
</evidence>
<reference evidence="2 3" key="1">
    <citation type="journal article" date="2018" name="J. Microbiol.">
        <title>Leifsonia flava sp. nov., a novel actinobacterium isolated from the rhizosphere of Aquilegia viridiflora.</title>
        <authorList>
            <person name="Cai Y."/>
            <person name="Tao W.Z."/>
            <person name="Ma Y.J."/>
            <person name="Cheng J."/>
            <person name="Zhang M.Y."/>
            <person name="Zhang Y.X."/>
        </authorList>
    </citation>
    <scope>NUCLEOTIDE SEQUENCE [LARGE SCALE GENOMIC DNA]</scope>
    <source>
        <strain evidence="2 3">SYP-B2174</strain>
    </source>
</reference>
<keyword evidence="3" id="KW-1185">Reference proteome</keyword>
<comment type="caution">
    <text evidence="2">The sequence shown here is derived from an EMBL/GenBank/DDBJ whole genome shotgun (WGS) entry which is preliminary data.</text>
</comment>
<dbReference type="Proteomes" id="UP000298127">
    <property type="component" value="Unassembled WGS sequence"/>
</dbReference>
<feature type="compositionally biased region" description="Basic and acidic residues" evidence="1">
    <location>
        <begin position="9"/>
        <end position="30"/>
    </location>
</feature>
<gene>
    <name evidence="2" type="ORF">E4M00_09185</name>
</gene>